<keyword evidence="2" id="KW-1185">Reference proteome</keyword>
<organism evidence="1 2">
    <name type="scientific">Citrus sinensis</name>
    <name type="common">Sweet orange</name>
    <name type="synonym">Citrus aurantium var. sinensis</name>
    <dbReference type="NCBI Taxonomy" id="2711"/>
    <lineage>
        <taxon>Eukaryota</taxon>
        <taxon>Viridiplantae</taxon>
        <taxon>Streptophyta</taxon>
        <taxon>Embryophyta</taxon>
        <taxon>Tracheophyta</taxon>
        <taxon>Spermatophyta</taxon>
        <taxon>Magnoliopsida</taxon>
        <taxon>eudicotyledons</taxon>
        <taxon>Gunneridae</taxon>
        <taxon>Pentapetalae</taxon>
        <taxon>rosids</taxon>
        <taxon>malvids</taxon>
        <taxon>Sapindales</taxon>
        <taxon>Rutaceae</taxon>
        <taxon>Aurantioideae</taxon>
        <taxon>Citrus</taxon>
    </lineage>
</organism>
<dbReference type="Proteomes" id="UP000829398">
    <property type="component" value="Chromosome 1"/>
</dbReference>
<sequence length="1236" mass="140599">MTVDKGKFPSQPVPNPKGVHEASTSSPQQHGEVKAVMTLRKGKEVDNKVEMPVTKENQIVPVNVEESSPEEKDENNSREYVPKAPFPQRLAKGNKGKSTGEILEIFKQVSVNIPLLDAIKQVPSYAKFLKDLCTKKRNMYVQKKAFLTENVSSILQHKIPLKCKDPGSPTISCSIGNHTIENALLDLGASVNLLPYSVFVKLGLGELHPTPVVLQLADRSTKIPRGIVEDVLIQVDKFYFPVDFIVIDTQPIQDSRKHIPIILGRPFLATADAHIQCRTGNMQLSFGNMTMELNIFNIAKQPHSADDGIVDVDLIEALVDDTFVSNLSDDPLQTCLTHFGLDFDIDRSVDEVNTLLDIDRSVDDHLQTCLTHFGLDFDIDRSVDEVNALLDSAPSMDTNKWKSRVEQLAPSEKKLIPSSESPPKLELKPLPNTLEYAFLGEESTLPVIISSSLNDEQKGKLLDVLKEHKGALGWTIADIKGINPVDCMHYIHLDENAKSTREMQRRLNPNMKEVVRTEVLKLLDAGIIYPISDNSWVSPVQVVPKKSGVTVVTNADNELIPTRVTTGWRVCIDYRKFNSVTRIVLGHIISSKGIEVDKAKVDLISNLPPPKTVRELLTSSPIIQAPNWSLPFELMCDASDYAVGAVLGQRVDRIPHVIYYASMTLNDAQLNYSTTEKEMLAVVFALEKFRSYLIGQLPEHWTKQDKAKFFAEIKNFFWDNPYLFKYCADQIVRRCVLENEIQNILSFCHEQACGGHFSAKKTATKVLQCGFYWPTIFRDAYTFCSSCDRCQRMRSITRRNMMPLNPILVVEIFDVWGIDFMGPFPPSFGHQYILVAVDYVSKWVEAIPCRTNDHKVVTGFLKSNIVSRFGFPRAIISDGGAHFFNKAFKALLTKYSITHKVATLYHPQTSGQVEISNREIKHILEKTVRPDRKDWSLRLDDALWAYRTAFKTPIGMSPYRLVYGKACHLPVELEHRAYWAIKKFNFDMQQASSERRLQLAELEEIRNDTYENAKIYKQRMKVFHDKQIMRKSFTPGQKVLFFNYRLHLFPDMDRNETLAKLHKRFPSLPQNALLTIYKAWSERMRLLTRNNIPTDIRWLIEAKVRSAGELPPKFIAYMPGCGKGNYARKRRARRISVACHKCARMSCNKNPCSLGMMSDSREDKIQFIRDGLNKESLDDIILSLETHPSGYVQGAILQLWPLFQKEHARYSLGNLTINDPVCQFIRKLDRKPILDP</sequence>
<proteinExistence type="predicted"/>
<evidence type="ECO:0000313" key="1">
    <source>
        <dbReference type="EMBL" id="KAH9802530.1"/>
    </source>
</evidence>
<comment type="caution">
    <text evidence="1">The sequence shown here is derived from an EMBL/GenBank/DDBJ whole genome shotgun (WGS) entry which is preliminary data.</text>
</comment>
<dbReference type="EMBL" id="CM039170">
    <property type="protein sequence ID" value="KAH9802530.1"/>
    <property type="molecule type" value="Genomic_DNA"/>
</dbReference>
<reference evidence="2" key="1">
    <citation type="journal article" date="2023" name="Hortic. Res.">
        <title>A chromosome-level phased genome enabling allele-level studies in sweet orange: a case study on citrus Huanglongbing tolerance.</title>
        <authorList>
            <person name="Wu B."/>
            <person name="Yu Q."/>
            <person name="Deng Z."/>
            <person name="Duan Y."/>
            <person name="Luo F."/>
            <person name="Gmitter F. Jr."/>
        </authorList>
    </citation>
    <scope>NUCLEOTIDE SEQUENCE [LARGE SCALE GENOMIC DNA]</scope>
    <source>
        <strain evidence="2">cv. Valencia</strain>
    </source>
</reference>
<protein>
    <submittedName>
        <fullName evidence="1">Uncharacterized protein</fullName>
    </submittedName>
</protein>
<name>A0ACB8NWW1_CITSI</name>
<evidence type="ECO:0000313" key="2">
    <source>
        <dbReference type="Proteomes" id="UP000829398"/>
    </source>
</evidence>
<accession>A0ACB8NWW1</accession>
<gene>
    <name evidence="1" type="ORF">KPL71_001424</name>
</gene>